<dbReference type="InterPro" id="IPR014710">
    <property type="entry name" value="RmlC-like_jellyroll"/>
</dbReference>
<dbReference type="AlphaFoldDB" id="A0A7C3IJV9"/>
<protein>
    <submittedName>
        <fullName evidence="3">Cupin domain-containing protein</fullName>
    </submittedName>
</protein>
<keyword evidence="1" id="KW-0479">Metal-binding</keyword>
<evidence type="ECO:0000313" key="3">
    <source>
        <dbReference type="EMBL" id="HFH29787.1"/>
    </source>
</evidence>
<feature type="domain" description="Cupin type-2" evidence="2">
    <location>
        <begin position="39"/>
        <end position="106"/>
    </location>
</feature>
<name>A0A7C3IJV9_9SPIR</name>
<dbReference type="InterPro" id="IPR011051">
    <property type="entry name" value="RmlC_Cupin_sf"/>
</dbReference>
<dbReference type="InterPro" id="IPR013096">
    <property type="entry name" value="Cupin_2"/>
</dbReference>
<dbReference type="GO" id="GO:0046872">
    <property type="term" value="F:metal ion binding"/>
    <property type="evidence" value="ECO:0007669"/>
    <property type="project" value="UniProtKB-KW"/>
</dbReference>
<reference evidence="3" key="1">
    <citation type="journal article" date="2020" name="mSystems">
        <title>Genome- and Community-Level Interaction Insights into Carbon Utilization and Element Cycling Functions of Hydrothermarchaeota in Hydrothermal Sediment.</title>
        <authorList>
            <person name="Zhou Z."/>
            <person name="Liu Y."/>
            <person name="Xu W."/>
            <person name="Pan J."/>
            <person name="Luo Z.H."/>
            <person name="Li M."/>
        </authorList>
    </citation>
    <scope>NUCLEOTIDE SEQUENCE [LARGE SCALE GENOMIC DNA]</scope>
    <source>
        <strain evidence="3">SpSt-503</strain>
    </source>
</reference>
<dbReference type="PANTHER" id="PTHR35848:SF6">
    <property type="entry name" value="CUPIN TYPE-2 DOMAIN-CONTAINING PROTEIN"/>
    <property type="match status" value="1"/>
</dbReference>
<dbReference type="SUPFAM" id="SSF51182">
    <property type="entry name" value="RmlC-like cupins"/>
    <property type="match status" value="1"/>
</dbReference>
<dbReference type="Pfam" id="PF07883">
    <property type="entry name" value="Cupin_2"/>
    <property type="match status" value="1"/>
</dbReference>
<dbReference type="InterPro" id="IPR051610">
    <property type="entry name" value="GPI/OXD"/>
</dbReference>
<accession>A0A7C3IJV9</accession>
<organism evidence="3">
    <name type="scientific">Gracilinema caldarium</name>
    <dbReference type="NCBI Taxonomy" id="215591"/>
    <lineage>
        <taxon>Bacteria</taxon>
        <taxon>Pseudomonadati</taxon>
        <taxon>Spirochaetota</taxon>
        <taxon>Spirochaetia</taxon>
        <taxon>Spirochaetales</taxon>
        <taxon>Breznakiellaceae</taxon>
        <taxon>Gracilinema</taxon>
    </lineage>
</organism>
<evidence type="ECO:0000256" key="1">
    <source>
        <dbReference type="ARBA" id="ARBA00022723"/>
    </source>
</evidence>
<gene>
    <name evidence="3" type="ORF">ENS59_09810</name>
</gene>
<evidence type="ECO:0000259" key="2">
    <source>
        <dbReference type="Pfam" id="PF07883"/>
    </source>
</evidence>
<sequence length="114" mass="12665">MVRHESEIQPVPMQGKDIEGVVKQILIGPRDGYEGYLRVFTVEPGGHTPLHQHPWWHANYVLSGEGIVHIDGTEYPVRTGSVAYIDGGKSHRFINTGSTPLKFICLVPPEGDSY</sequence>
<dbReference type="PANTHER" id="PTHR35848">
    <property type="entry name" value="OXALATE-BINDING PROTEIN"/>
    <property type="match status" value="1"/>
</dbReference>
<dbReference type="Gene3D" id="2.60.120.10">
    <property type="entry name" value="Jelly Rolls"/>
    <property type="match status" value="1"/>
</dbReference>
<dbReference type="EMBL" id="DSVL01000298">
    <property type="protein sequence ID" value="HFH29787.1"/>
    <property type="molecule type" value="Genomic_DNA"/>
</dbReference>
<proteinExistence type="predicted"/>
<comment type="caution">
    <text evidence="3">The sequence shown here is derived from an EMBL/GenBank/DDBJ whole genome shotgun (WGS) entry which is preliminary data.</text>
</comment>
<dbReference type="CDD" id="cd02222">
    <property type="entry name" value="cupin_TM1459-like"/>
    <property type="match status" value="1"/>
</dbReference>